<dbReference type="GO" id="GO:0002098">
    <property type="term" value="P:tRNA wobble uridine modification"/>
    <property type="evidence" value="ECO:0007669"/>
    <property type="project" value="InterPro"/>
</dbReference>
<dbReference type="EMBL" id="FJUY01000001">
    <property type="protein sequence ID" value="CZT14435.1"/>
    <property type="molecule type" value="Genomic_DNA"/>
</dbReference>
<dbReference type="OrthoDB" id="9995306at2759"/>
<dbReference type="UniPathway" id="UPA00988"/>
<dbReference type="RefSeq" id="XP_023621332.1">
    <property type="nucleotide sequence ID" value="XM_023765564.1"/>
</dbReference>
<evidence type="ECO:0000256" key="1">
    <source>
        <dbReference type="ARBA" id="ARBA00005043"/>
    </source>
</evidence>
<dbReference type="AlphaFoldDB" id="A0A2D3UP25"/>
<sequence>MSAARSQPPALEPYLNLPPEISLTLLTGTLGFTATFLASRYVGSVLHSTNEEVADDDAAVLLVSWMRDAAFWKNEIRRGTGLDVSRQSQLGKFAFVDCFSNNAGCTLVEAEKSVLAALSRLSKPPQSEGRFKKITLLLDSPDILLATSTTTAAALSKFLLTLRSQEHVQNTILSLSADSPFLSAAVPGSTDSAPTPIEVETAAFITSQAHAAQLVLSVRGLDTGAATDVSGVLRATRGGDCGDEVEIQEGELLYLMQRDGNVKVFERGSG</sequence>
<gene>
    <name evidence="3" type="ORF">RCC_00412</name>
</gene>
<organism evidence="3 4">
    <name type="scientific">Ramularia collo-cygni</name>
    <dbReference type="NCBI Taxonomy" id="112498"/>
    <lineage>
        <taxon>Eukaryota</taxon>
        <taxon>Fungi</taxon>
        <taxon>Dikarya</taxon>
        <taxon>Ascomycota</taxon>
        <taxon>Pezizomycotina</taxon>
        <taxon>Dothideomycetes</taxon>
        <taxon>Dothideomycetidae</taxon>
        <taxon>Mycosphaerellales</taxon>
        <taxon>Mycosphaerellaceae</taxon>
        <taxon>Ramularia</taxon>
    </lineage>
</organism>
<evidence type="ECO:0000313" key="3">
    <source>
        <dbReference type="EMBL" id="CZT14435.1"/>
    </source>
</evidence>
<dbReference type="CDD" id="cd19495">
    <property type="entry name" value="Elp6"/>
    <property type="match status" value="1"/>
</dbReference>
<dbReference type="Gene3D" id="3.40.50.300">
    <property type="entry name" value="P-loop containing nucleotide triphosphate hydrolases"/>
    <property type="match status" value="1"/>
</dbReference>
<dbReference type="GeneID" id="35595806"/>
<dbReference type="PANTHER" id="PTHR16184">
    <property type="entry name" value="ELONGATOR COMPLEX PROTEIN 6"/>
    <property type="match status" value="1"/>
</dbReference>
<comment type="similarity">
    <text evidence="2">Belongs to the ELP6 family.</text>
</comment>
<dbReference type="InterPro" id="IPR027417">
    <property type="entry name" value="P-loop_NTPase"/>
</dbReference>
<comment type="pathway">
    <text evidence="1">tRNA modification; 5-methoxycarbonylmethyl-2-thiouridine-tRNA biosynthesis.</text>
</comment>
<dbReference type="Proteomes" id="UP000225277">
    <property type="component" value="Unassembled WGS sequence"/>
</dbReference>
<dbReference type="GO" id="GO:0033588">
    <property type="term" value="C:elongator holoenzyme complex"/>
    <property type="evidence" value="ECO:0007669"/>
    <property type="project" value="InterPro"/>
</dbReference>
<accession>A0A2D3UP25</accession>
<dbReference type="InterPro" id="IPR018627">
    <property type="entry name" value="ELP6"/>
</dbReference>
<keyword evidence="4" id="KW-1185">Reference proteome</keyword>
<reference evidence="3 4" key="1">
    <citation type="submission" date="2016-03" db="EMBL/GenBank/DDBJ databases">
        <authorList>
            <person name="Ploux O."/>
        </authorList>
    </citation>
    <scope>NUCLEOTIDE SEQUENCE [LARGE SCALE GENOMIC DNA]</scope>
    <source>
        <strain evidence="3 4">URUG2</strain>
    </source>
</reference>
<dbReference type="PANTHER" id="PTHR16184:SF6">
    <property type="entry name" value="ELONGATOR COMPLEX PROTEIN 6"/>
    <property type="match status" value="1"/>
</dbReference>
<proteinExistence type="inferred from homology"/>
<name>A0A2D3UP25_9PEZI</name>
<protein>
    <recommendedName>
        <fullName evidence="5">Elongator complex protein 5</fullName>
    </recommendedName>
</protein>
<evidence type="ECO:0000313" key="4">
    <source>
        <dbReference type="Proteomes" id="UP000225277"/>
    </source>
</evidence>
<evidence type="ECO:0008006" key="5">
    <source>
        <dbReference type="Google" id="ProtNLM"/>
    </source>
</evidence>
<evidence type="ECO:0000256" key="2">
    <source>
        <dbReference type="ARBA" id="ARBA00008837"/>
    </source>
</evidence>